<keyword evidence="3 8" id="KW-0699">rRNA-binding</keyword>
<dbReference type="GO" id="GO:0003735">
    <property type="term" value="F:structural constituent of ribosome"/>
    <property type="evidence" value="ECO:0007669"/>
    <property type="project" value="InterPro"/>
</dbReference>
<dbReference type="GO" id="GO:0006412">
    <property type="term" value="P:translation"/>
    <property type="evidence" value="ECO:0007669"/>
    <property type="project" value="UniProtKB-UniRule"/>
</dbReference>
<evidence type="ECO:0000256" key="6">
    <source>
        <dbReference type="ARBA" id="ARBA00023274"/>
    </source>
</evidence>
<dbReference type="AlphaFoldDB" id="A0A6J4JEH8"/>
<keyword evidence="4 8" id="KW-0694">RNA-binding</keyword>
<protein>
    <recommendedName>
        <fullName evidence="7 8">Small ribosomal subunit protein bS20</fullName>
    </recommendedName>
</protein>
<keyword evidence="6 8" id="KW-0687">Ribonucleoprotein</keyword>
<evidence type="ECO:0000256" key="1">
    <source>
        <dbReference type="ARBA" id="ARBA00003134"/>
    </source>
</evidence>
<evidence type="ECO:0000256" key="4">
    <source>
        <dbReference type="ARBA" id="ARBA00022884"/>
    </source>
</evidence>
<proteinExistence type="inferred from homology"/>
<dbReference type="InterPro" id="IPR002583">
    <property type="entry name" value="Ribosomal_bS20"/>
</dbReference>
<evidence type="ECO:0000256" key="7">
    <source>
        <dbReference type="ARBA" id="ARBA00035136"/>
    </source>
</evidence>
<feature type="region of interest" description="Disordered" evidence="9">
    <location>
        <begin position="1"/>
        <end position="24"/>
    </location>
</feature>
<evidence type="ECO:0000256" key="3">
    <source>
        <dbReference type="ARBA" id="ARBA00022730"/>
    </source>
</evidence>
<sequence length="92" mass="10373">MANTASARKRIRQTEKRTIRNRARRSRVRTFLRKVEHAISGGDQTQARDAFRAAQPELHRAVTKGVFHRNTIARKLSRLSARIKALGGAPTA</sequence>
<dbReference type="GO" id="GO:0015935">
    <property type="term" value="C:small ribosomal subunit"/>
    <property type="evidence" value="ECO:0007669"/>
    <property type="project" value="TreeGrafter"/>
</dbReference>
<dbReference type="HAMAP" id="MF_00500">
    <property type="entry name" value="Ribosomal_bS20"/>
    <property type="match status" value="1"/>
</dbReference>
<evidence type="ECO:0000256" key="2">
    <source>
        <dbReference type="ARBA" id="ARBA00007634"/>
    </source>
</evidence>
<dbReference type="GO" id="GO:0070181">
    <property type="term" value="F:small ribosomal subunit rRNA binding"/>
    <property type="evidence" value="ECO:0007669"/>
    <property type="project" value="TreeGrafter"/>
</dbReference>
<reference evidence="10" key="1">
    <citation type="submission" date="2020-02" db="EMBL/GenBank/DDBJ databases">
        <authorList>
            <person name="Meier V. D."/>
        </authorList>
    </citation>
    <scope>NUCLEOTIDE SEQUENCE</scope>
    <source>
        <strain evidence="10">AVDCRST_MAG08</strain>
    </source>
</reference>
<evidence type="ECO:0000256" key="8">
    <source>
        <dbReference type="HAMAP-Rule" id="MF_00500"/>
    </source>
</evidence>
<evidence type="ECO:0000313" key="10">
    <source>
        <dbReference type="EMBL" id="CAA9277885.1"/>
    </source>
</evidence>
<dbReference type="EMBL" id="CADCTG010000270">
    <property type="protein sequence ID" value="CAA9277885.1"/>
    <property type="molecule type" value="Genomic_DNA"/>
</dbReference>
<evidence type="ECO:0000256" key="9">
    <source>
        <dbReference type="SAM" id="MobiDB-lite"/>
    </source>
</evidence>
<dbReference type="SUPFAM" id="SSF46992">
    <property type="entry name" value="Ribosomal protein S20"/>
    <property type="match status" value="1"/>
</dbReference>
<comment type="similarity">
    <text evidence="2 8">Belongs to the bacterial ribosomal protein bS20 family.</text>
</comment>
<evidence type="ECO:0000256" key="5">
    <source>
        <dbReference type="ARBA" id="ARBA00022980"/>
    </source>
</evidence>
<gene>
    <name evidence="8" type="primary">rpsT</name>
    <name evidence="10" type="ORF">AVDCRST_MAG08-3563</name>
</gene>
<keyword evidence="5 8" id="KW-0689">Ribosomal protein</keyword>
<comment type="function">
    <text evidence="1 8">Binds directly to 16S ribosomal RNA.</text>
</comment>
<dbReference type="FunFam" id="1.20.58.110:FF:000001">
    <property type="entry name" value="30S ribosomal protein S20"/>
    <property type="match status" value="1"/>
</dbReference>
<accession>A0A6J4JEH8</accession>
<dbReference type="NCBIfam" id="TIGR00029">
    <property type="entry name" value="S20"/>
    <property type="match status" value="1"/>
</dbReference>
<organism evidence="10">
    <name type="scientific">uncultured Acetobacteraceae bacterium</name>
    <dbReference type="NCBI Taxonomy" id="169975"/>
    <lineage>
        <taxon>Bacteria</taxon>
        <taxon>Pseudomonadati</taxon>
        <taxon>Pseudomonadota</taxon>
        <taxon>Alphaproteobacteria</taxon>
        <taxon>Acetobacterales</taxon>
        <taxon>Acetobacteraceae</taxon>
        <taxon>environmental samples</taxon>
    </lineage>
</organism>
<dbReference type="Gene3D" id="1.20.58.110">
    <property type="entry name" value="Ribosomal protein S20"/>
    <property type="match status" value="1"/>
</dbReference>
<dbReference type="Pfam" id="PF01649">
    <property type="entry name" value="Ribosomal_S20p"/>
    <property type="match status" value="1"/>
</dbReference>
<dbReference type="PANTHER" id="PTHR33398">
    <property type="entry name" value="30S RIBOSOMAL PROTEIN S20"/>
    <property type="match status" value="1"/>
</dbReference>
<dbReference type="PANTHER" id="PTHR33398:SF1">
    <property type="entry name" value="SMALL RIBOSOMAL SUBUNIT PROTEIN BS20C"/>
    <property type="match status" value="1"/>
</dbReference>
<name>A0A6J4JEH8_9PROT</name>
<dbReference type="InterPro" id="IPR036510">
    <property type="entry name" value="Ribosomal_bS20_sf"/>
</dbReference>